<dbReference type="SUPFAM" id="SSF53955">
    <property type="entry name" value="Lysozyme-like"/>
    <property type="match status" value="1"/>
</dbReference>
<reference evidence="4 5" key="1">
    <citation type="submission" date="2019-12" db="EMBL/GenBank/DDBJ databases">
        <title>Paraburkholderia acidiphila 7Q-K02 sp. nov and Paraburkholderia acidisoli DHF22 sp. nov., two strains isolated from forest soil.</title>
        <authorList>
            <person name="Gao Z."/>
            <person name="Qiu L."/>
        </authorList>
    </citation>
    <scope>NUCLEOTIDE SEQUENCE [LARGE SCALE GENOMIC DNA]</scope>
    <source>
        <strain evidence="4 5">DHF22</strain>
    </source>
</reference>
<dbReference type="Gene3D" id="1.10.530.40">
    <property type="match status" value="1"/>
</dbReference>
<name>A0A7Z2GQS0_9BURK</name>
<dbReference type="KEGG" id="pacs:FAZ98_31110"/>
<proteinExistence type="inferred from homology"/>
<dbReference type="GO" id="GO:0003796">
    <property type="term" value="F:lysozyme activity"/>
    <property type="evidence" value="ECO:0007669"/>
    <property type="project" value="UniProtKB-EC"/>
</dbReference>
<dbReference type="GO" id="GO:0031640">
    <property type="term" value="P:killing of cells of another organism"/>
    <property type="evidence" value="ECO:0007669"/>
    <property type="project" value="UniProtKB-KW"/>
</dbReference>
<sequence>MILTLFEAELRRDEAVRYVRYIDSEGNPTCGVGHNLNSSPLPAGWKFPLNDAQVTQLLSQDIADTLHQLDVHLSWWRQLDEVRQRVIANMCFNMGIDKLLGFAHMLAALKLHNFAVAAAEMKNSKWFGQVGDRAVRLCSAMSTGVMPVAAGVA</sequence>
<dbReference type="EC" id="3.2.1.17" evidence="3"/>
<evidence type="ECO:0000313" key="4">
    <source>
        <dbReference type="EMBL" id="QGZ66253.1"/>
    </source>
</evidence>
<dbReference type="InterPro" id="IPR002196">
    <property type="entry name" value="Glyco_hydro_24"/>
</dbReference>
<dbReference type="PANTHER" id="PTHR37406:SF1">
    <property type="entry name" value="T4-TYPE LYSOZYME 1-RELATED"/>
    <property type="match status" value="1"/>
</dbReference>
<dbReference type="GO" id="GO:0042742">
    <property type="term" value="P:defense response to bacterium"/>
    <property type="evidence" value="ECO:0007669"/>
    <property type="project" value="UniProtKB-KW"/>
</dbReference>
<dbReference type="OrthoDB" id="9091992at2"/>
<gene>
    <name evidence="4" type="ORF">FAZ98_31110</name>
</gene>
<dbReference type="GO" id="GO:0016998">
    <property type="term" value="P:cell wall macromolecule catabolic process"/>
    <property type="evidence" value="ECO:0007669"/>
    <property type="project" value="InterPro"/>
</dbReference>
<dbReference type="InterPro" id="IPR023347">
    <property type="entry name" value="Lysozyme_dom_sf"/>
</dbReference>
<organism evidence="4 5">
    <name type="scientific">Paraburkholderia acidisoli</name>
    <dbReference type="NCBI Taxonomy" id="2571748"/>
    <lineage>
        <taxon>Bacteria</taxon>
        <taxon>Pseudomonadati</taxon>
        <taxon>Pseudomonadota</taxon>
        <taxon>Betaproteobacteria</taxon>
        <taxon>Burkholderiales</taxon>
        <taxon>Burkholderiaceae</taxon>
        <taxon>Paraburkholderia</taxon>
    </lineage>
</organism>
<dbReference type="GO" id="GO:0009253">
    <property type="term" value="P:peptidoglycan catabolic process"/>
    <property type="evidence" value="ECO:0007669"/>
    <property type="project" value="InterPro"/>
</dbReference>
<keyword evidence="5" id="KW-1185">Reference proteome</keyword>
<keyword evidence="3 4" id="KW-0378">Hydrolase</keyword>
<evidence type="ECO:0000313" key="5">
    <source>
        <dbReference type="Proteomes" id="UP000433577"/>
    </source>
</evidence>
<dbReference type="PANTHER" id="PTHR37406">
    <property type="entry name" value="T4-TYPE LYSOZYME 1-RELATED"/>
    <property type="match status" value="1"/>
</dbReference>
<dbReference type="InterPro" id="IPR023346">
    <property type="entry name" value="Lysozyme-like_dom_sf"/>
</dbReference>
<keyword evidence="2 3" id="KW-0081">Bacteriolytic enzyme</keyword>
<keyword evidence="3" id="KW-0326">Glycosidase</keyword>
<dbReference type="EMBL" id="CP046916">
    <property type="protein sequence ID" value="QGZ66253.1"/>
    <property type="molecule type" value="Genomic_DNA"/>
</dbReference>
<dbReference type="InterPro" id="IPR052619">
    <property type="entry name" value="Phage_lysozyme-like"/>
</dbReference>
<comment type="catalytic activity">
    <reaction evidence="3">
        <text>Hydrolysis of (1-&gt;4)-beta-linkages between N-acetylmuramic acid and N-acetyl-D-glucosamine residues in a peptidoglycan and between N-acetyl-D-glucosamine residues in chitodextrins.</text>
        <dbReference type="EC" id="3.2.1.17"/>
    </reaction>
</comment>
<evidence type="ECO:0000256" key="3">
    <source>
        <dbReference type="RuleBase" id="RU003788"/>
    </source>
</evidence>
<evidence type="ECO:0000256" key="2">
    <source>
        <dbReference type="ARBA" id="ARBA00022638"/>
    </source>
</evidence>
<accession>A0A7Z2GQS0</accession>
<keyword evidence="1 3" id="KW-0929">Antimicrobial</keyword>
<dbReference type="Proteomes" id="UP000433577">
    <property type="component" value="Chromosome 4"/>
</dbReference>
<comment type="similarity">
    <text evidence="3">Belongs to the glycosyl hydrolase 24 family.</text>
</comment>
<protein>
    <recommendedName>
        <fullName evidence="3">Lysozyme</fullName>
        <ecNumber evidence="3">3.2.1.17</ecNumber>
    </recommendedName>
</protein>
<dbReference type="AlphaFoldDB" id="A0A7Z2GQS0"/>
<evidence type="ECO:0000256" key="1">
    <source>
        <dbReference type="ARBA" id="ARBA00022529"/>
    </source>
</evidence>
<dbReference type="RefSeq" id="WP_158957498.1">
    <property type="nucleotide sequence ID" value="NZ_CP046916.1"/>
</dbReference>
<dbReference type="Pfam" id="PF00959">
    <property type="entry name" value="Phage_lysozyme"/>
    <property type="match status" value="1"/>
</dbReference>